<organism evidence="1 2">
    <name type="scientific">Fibrobacter succinogenes (strain ATCC 19169 / S85)</name>
    <dbReference type="NCBI Taxonomy" id="59374"/>
    <lineage>
        <taxon>Bacteria</taxon>
        <taxon>Pseudomonadati</taxon>
        <taxon>Fibrobacterota</taxon>
        <taxon>Fibrobacteria</taxon>
        <taxon>Fibrobacterales</taxon>
        <taxon>Fibrobacteraceae</taxon>
        <taxon>Fibrobacter</taxon>
    </lineage>
</organism>
<accession>A0ABN3Z0X3</accession>
<dbReference type="PANTHER" id="PTHR31270">
    <property type="entry name" value="GLUTAMINYL-PEPTIDE CYCLOTRANSFERASE"/>
    <property type="match status" value="1"/>
</dbReference>
<dbReference type="InterPro" id="IPR007788">
    <property type="entry name" value="QCT"/>
</dbReference>
<sequence length="280" mass="31815">MNFSRLWTFASLKSQPFGSVMPNFVGRDSRLKWLSSLVFILSSLVFTLSSAYAEAPRVVPTILDSIPHEQSHFTQGLSFDGKEMIETTGLYGKSGLYRRTLDGKILDSARIEERYFGEGSVALGDEIYYLTWKSHKAFIYSRKPFKKKGEFRIPTEGWGLTLWRDQLLMSNGSDELLQIAPGGFDVSGIIKVHDGRYSIKLLNELEVVGNILYANIWQTDLIAEIELPSGKVLRYIDFSKKAGEIREKFPGVDVLNGIAYDGKNFWITGKLWPQIYKVKF</sequence>
<dbReference type="SUPFAM" id="SSF50969">
    <property type="entry name" value="YVTN repeat-like/Quinoprotein amine dehydrogenase"/>
    <property type="match status" value="1"/>
</dbReference>
<dbReference type="Pfam" id="PF05096">
    <property type="entry name" value="Glu_cyclase_2"/>
    <property type="match status" value="1"/>
</dbReference>
<dbReference type="EMBL" id="CP001792">
    <property type="protein sequence ID" value="ACX76211.1"/>
    <property type="molecule type" value="Genomic_DNA"/>
</dbReference>
<evidence type="ECO:0000313" key="2">
    <source>
        <dbReference type="Proteomes" id="UP000001497"/>
    </source>
</evidence>
<gene>
    <name evidence="1" type="ordered locus">Fisuc_2627</name>
</gene>
<evidence type="ECO:0000313" key="1">
    <source>
        <dbReference type="EMBL" id="ACX76211.1"/>
    </source>
</evidence>
<keyword evidence="2" id="KW-1185">Reference proteome</keyword>
<protein>
    <submittedName>
        <fullName evidence="1">Glutamine cyclotransferase</fullName>
    </submittedName>
</protein>
<dbReference type="RefSeq" id="WP_015732361.1">
    <property type="nucleotide sequence ID" value="NC_013410.1"/>
</dbReference>
<dbReference type="InterPro" id="IPR011044">
    <property type="entry name" value="Quino_amine_DH_bsu"/>
</dbReference>
<reference evidence="1" key="1">
    <citation type="submission" date="2009-10" db="EMBL/GenBank/DDBJ databases">
        <title>Complete sequence of Fibrobacter succinogenes subsp. succinogenes S85.</title>
        <authorList>
            <consortium name="US DOE Joint Genome Institute"/>
            <person name="Lucas S."/>
            <person name="Copeland A."/>
            <person name="Lapidus A."/>
            <person name="Glavina del Rio T."/>
            <person name="Tice H."/>
            <person name="Bruce D."/>
            <person name="Goodwin L."/>
            <person name="Pitluck S."/>
            <person name="Chertkov O."/>
            <person name="Detter J.C."/>
            <person name="Han C."/>
            <person name="Tapia R."/>
            <person name="Larimer F."/>
            <person name="Land M."/>
            <person name="Hauser L."/>
            <person name="Kyrpides N."/>
            <person name="Mikhailova N."/>
            <person name="Weimer P.J."/>
            <person name="Stevenson D.M."/>
            <person name="Boyum J."/>
            <person name="Brumm P.I."/>
            <person name="Mead D."/>
        </authorList>
    </citation>
    <scope>NUCLEOTIDE SEQUENCE [LARGE SCALE GENOMIC DNA]</scope>
    <source>
        <strain evidence="1">S85</strain>
    </source>
</reference>
<name>A0ABN3Z0X3_FIBSS</name>
<dbReference type="Proteomes" id="UP000001497">
    <property type="component" value="Chromosome"/>
</dbReference>
<proteinExistence type="predicted"/>
<dbReference type="PANTHER" id="PTHR31270:SF1">
    <property type="entry name" value="GLUTAMINYL-PEPTIDE CYCLOTRANSFERASE"/>
    <property type="match status" value="1"/>
</dbReference>